<organism evidence="8 9">
    <name type="scientific">Alishewanella longhuensis</name>
    <dbReference type="NCBI Taxonomy" id="1091037"/>
    <lineage>
        <taxon>Bacteria</taxon>
        <taxon>Pseudomonadati</taxon>
        <taxon>Pseudomonadota</taxon>
        <taxon>Gammaproteobacteria</taxon>
        <taxon>Alteromonadales</taxon>
        <taxon>Alteromonadaceae</taxon>
        <taxon>Alishewanella</taxon>
    </lineage>
</organism>
<proteinExistence type="predicted"/>
<evidence type="ECO:0000259" key="7">
    <source>
        <dbReference type="Pfam" id="PF02706"/>
    </source>
</evidence>
<dbReference type="PANTHER" id="PTHR32309">
    <property type="entry name" value="TYROSINE-PROTEIN KINASE"/>
    <property type="match status" value="1"/>
</dbReference>
<feature type="transmembrane region" description="Helical" evidence="6">
    <location>
        <begin position="276"/>
        <end position="300"/>
    </location>
</feature>
<evidence type="ECO:0000313" key="9">
    <source>
        <dbReference type="Proteomes" id="UP000659697"/>
    </source>
</evidence>
<dbReference type="InterPro" id="IPR003856">
    <property type="entry name" value="LPS_length_determ_N"/>
</dbReference>
<keyword evidence="5 6" id="KW-0472">Membrane</keyword>
<feature type="transmembrane region" description="Helical" evidence="6">
    <location>
        <begin position="22"/>
        <end position="42"/>
    </location>
</feature>
<evidence type="ECO:0000256" key="4">
    <source>
        <dbReference type="ARBA" id="ARBA00022989"/>
    </source>
</evidence>
<keyword evidence="4 6" id="KW-1133">Transmembrane helix</keyword>
<comment type="caution">
    <text evidence="8">The sequence shown here is derived from an EMBL/GenBank/DDBJ whole genome shotgun (WGS) entry which is preliminary data.</text>
</comment>
<dbReference type="Pfam" id="PF02706">
    <property type="entry name" value="Wzz"/>
    <property type="match status" value="1"/>
</dbReference>
<dbReference type="InterPro" id="IPR050445">
    <property type="entry name" value="Bact_polysacc_biosynth/exp"/>
</dbReference>
<keyword evidence="9" id="KW-1185">Reference proteome</keyword>
<keyword evidence="3 6" id="KW-0812">Transmembrane</keyword>
<comment type="subcellular location">
    <subcellularLocation>
        <location evidence="1">Cell membrane</location>
        <topology evidence="1">Multi-pass membrane protein</topology>
    </subcellularLocation>
</comment>
<keyword evidence="2" id="KW-1003">Cell membrane</keyword>
<dbReference type="RefSeq" id="WP_189432288.1">
    <property type="nucleotide sequence ID" value="NZ_BNAO01000003.1"/>
</dbReference>
<evidence type="ECO:0000256" key="3">
    <source>
        <dbReference type="ARBA" id="ARBA00022692"/>
    </source>
</evidence>
<reference evidence="9" key="1">
    <citation type="journal article" date="2019" name="Int. J. Syst. Evol. Microbiol.">
        <title>The Global Catalogue of Microorganisms (GCM) 10K type strain sequencing project: providing services to taxonomists for standard genome sequencing and annotation.</title>
        <authorList>
            <consortium name="The Broad Institute Genomics Platform"/>
            <consortium name="The Broad Institute Genome Sequencing Center for Infectious Disease"/>
            <person name="Wu L."/>
            <person name="Ma J."/>
        </authorList>
    </citation>
    <scope>NUCLEOTIDE SEQUENCE [LARGE SCALE GENOMIC DNA]</scope>
    <source>
        <strain evidence="9">CGMCC 1.7003</strain>
    </source>
</reference>
<dbReference type="Proteomes" id="UP000659697">
    <property type="component" value="Unassembled WGS sequence"/>
</dbReference>
<accession>A0ABQ3KXF5</accession>
<evidence type="ECO:0000256" key="1">
    <source>
        <dbReference type="ARBA" id="ARBA00004651"/>
    </source>
</evidence>
<evidence type="ECO:0000256" key="5">
    <source>
        <dbReference type="ARBA" id="ARBA00023136"/>
    </source>
</evidence>
<dbReference type="EMBL" id="BNAO01000003">
    <property type="protein sequence ID" value="GHG68038.1"/>
    <property type="molecule type" value="Genomic_DNA"/>
</dbReference>
<evidence type="ECO:0000313" key="8">
    <source>
        <dbReference type="EMBL" id="GHG68038.1"/>
    </source>
</evidence>
<name>A0ABQ3KXF5_9ALTE</name>
<evidence type="ECO:0000256" key="2">
    <source>
        <dbReference type="ARBA" id="ARBA00022475"/>
    </source>
</evidence>
<protein>
    <submittedName>
        <fullName evidence="8">LPS biosynthesis protein</fullName>
    </submittedName>
</protein>
<feature type="domain" description="Polysaccharide chain length determinant N-terminal" evidence="7">
    <location>
        <begin position="7"/>
        <end position="59"/>
    </location>
</feature>
<gene>
    <name evidence="8" type="primary">wzz</name>
    <name evidence="8" type="ORF">GCM10010919_17170</name>
</gene>
<dbReference type="PANTHER" id="PTHR32309:SF13">
    <property type="entry name" value="FERRIC ENTEROBACTIN TRANSPORT PROTEIN FEPE"/>
    <property type="match status" value="1"/>
</dbReference>
<evidence type="ECO:0000256" key="6">
    <source>
        <dbReference type="SAM" id="Phobius"/>
    </source>
</evidence>
<sequence>MNTERETVTIVEFFQVLWAKKLVIIAITAMFSVAGVLFSLSLPNIYMSQIKLYPSEESRGGGLSGIASQFGGIAGLAGLRLPGAEVDKATLALELARSYDFITNFINRREILVDLMAADSWHQQNDTLTYDPEIHDITAGVWLRESDTKPSKPTDWEAFDYFSKNTLRISVDDKTGIITIGMRHISPTIAFKWVNWFVDDINEHLKAKDVEEAIRSKTYLEKELAANSLSSSQQILSTLIEKQVQTLMMANVREEYVFKVLSPAYVPELKAAPSRAVICILFFMSGFILSSIGVVFYSSFKR</sequence>